<proteinExistence type="inferred from homology"/>
<dbReference type="CDD" id="cd00018">
    <property type="entry name" value="AP2"/>
    <property type="match status" value="1"/>
</dbReference>
<keyword evidence="2" id="KW-0805">Transcription regulation</keyword>
<dbReference type="PROSITE" id="PS51032">
    <property type="entry name" value="AP2_ERF"/>
    <property type="match status" value="1"/>
</dbReference>
<feature type="domain" description="AP2/ERF" evidence="9">
    <location>
        <begin position="77"/>
        <end position="133"/>
    </location>
</feature>
<evidence type="ECO:0000256" key="1">
    <source>
        <dbReference type="ARBA" id="ARBA00004123"/>
    </source>
</evidence>
<evidence type="ECO:0000259" key="9">
    <source>
        <dbReference type="PROSITE" id="PS51032"/>
    </source>
</evidence>
<comment type="subcellular location">
    <subcellularLocation>
        <location evidence="1">Nucleus</location>
    </subcellularLocation>
</comment>
<dbReference type="SMART" id="SM00380">
    <property type="entry name" value="AP2"/>
    <property type="match status" value="1"/>
</dbReference>
<dbReference type="Pfam" id="PF00847">
    <property type="entry name" value="AP2"/>
    <property type="match status" value="1"/>
</dbReference>
<feature type="compositionally biased region" description="Basic residues" evidence="8">
    <location>
        <begin position="74"/>
        <end position="87"/>
    </location>
</feature>
<feature type="region of interest" description="Disordered" evidence="8">
    <location>
        <begin position="1"/>
        <end position="89"/>
    </location>
</feature>
<dbReference type="InterPro" id="IPR045277">
    <property type="entry name" value="DRE1A-I"/>
</dbReference>
<feature type="compositionally biased region" description="Basic and acidic residues" evidence="8">
    <location>
        <begin position="9"/>
        <end position="22"/>
    </location>
</feature>
<evidence type="ECO:0000256" key="5">
    <source>
        <dbReference type="ARBA" id="ARBA00023163"/>
    </source>
</evidence>
<keyword evidence="4" id="KW-0010">Activator</keyword>
<dbReference type="EMBL" id="CM017323">
    <property type="protein sequence ID" value="KAE8022940.1"/>
    <property type="molecule type" value="Genomic_DNA"/>
</dbReference>
<dbReference type="InterPro" id="IPR001471">
    <property type="entry name" value="AP2/ERF_dom"/>
</dbReference>
<evidence type="ECO:0000256" key="8">
    <source>
        <dbReference type="SAM" id="MobiDB-lite"/>
    </source>
</evidence>
<protein>
    <recommendedName>
        <fullName evidence="9">AP2/ERF domain-containing protein</fullName>
    </recommendedName>
</protein>
<dbReference type="GO" id="GO:0003677">
    <property type="term" value="F:DNA binding"/>
    <property type="evidence" value="ECO:0007669"/>
    <property type="project" value="UniProtKB-KW"/>
</dbReference>
<dbReference type="AlphaFoldDB" id="A0A5N6R149"/>
<keyword evidence="11" id="KW-1185">Reference proteome</keyword>
<name>A0A5N6R149_9ROSI</name>
<dbReference type="OrthoDB" id="1932364at2759"/>
<dbReference type="GO" id="GO:0005634">
    <property type="term" value="C:nucleus"/>
    <property type="evidence" value="ECO:0007669"/>
    <property type="project" value="UniProtKB-SubCell"/>
</dbReference>
<keyword evidence="5" id="KW-0804">Transcription</keyword>
<comment type="similarity">
    <text evidence="7">Belongs to the AP2/ERF transcription factor family. ERF subfamily.</text>
</comment>
<reference evidence="10 11" key="1">
    <citation type="submission" date="2019-06" db="EMBL/GenBank/DDBJ databases">
        <title>A chromosomal-level reference genome of Carpinus fangiana (Coryloideae, Betulaceae).</title>
        <authorList>
            <person name="Yang X."/>
            <person name="Wang Z."/>
            <person name="Zhang L."/>
            <person name="Hao G."/>
            <person name="Liu J."/>
            <person name="Yang Y."/>
        </authorList>
    </citation>
    <scope>NUCLEOTIDE SEQUENCE [LARGE SCALE GENOMIC DNA]</scope>
    <source>
        <strain evidence="10">Cfa_2016G</strain>
        <tissue evidence="10">Leaf</tissue>
    </source>
</reference>
<evidence type="ECO:0000313" key="10">
    <source>
        <dbReference type="EMBL" id="KAE8022940.1"/>
    </source>
</evidence>
<evidence type="ECO:0000256" key="4">
    <source>
        <dbReference type="ARBA" id="ARBA00023159"/>
    </source>
</evidence>
<dbReference type="InterPro" id="IPR036955">
    <property type="entry name" value="AP2/ERF_dom_sf"/>
</dbReference>
<dbReference type="PANTHER" id="PTHR31839:SF85">
    <property type="entry name" value="AP2_ERF DOMAIN-CONTAINING PROTEIN"/>
    <property type="match status" value="1"/>
</dbReference>
<evidence type="ECO:0000256" key="3">
    <source>
        <dbReference type="ARBA" id="ARBA00023125"/>
    </source>
</evidence>
<keyword evidence="6" id="KW-0539">Nucleus</keyword>
<evidence type="ECO:0000256" key="2">
    <source>
        <dbReference type="ARBA" id="ARBA00023015"/>
    </source>
</evidence>
<keyword evidence="3" id="KW-0238">DNA-binding</keyword>
<evidence type="ECO:0000313" key="11">
    <source>
        <dbReference type="Proteomes" id="UP000327013"/>
    </source>
</evidence>
<dbReference type="Proteomes" id="UP000327013">
    <property type="component" value="Chromosome 3"/>
</dbReference>
<organism evidence="10 11">
    <name type="scientific">Carpinus fangiana</name>
    <dbReference type="NCBI Taxonomy" id="176857"/>
    <lineage>
        <taxon>Eukaryota</taxon>
        <taxon>Viridiplantae</taxon>
        <taxon>Streptophyta</taxon>
        <taxon>Embryophyta</taxon>
        <taxon>Tracheophyta</taxon>
        <taxon>Spermatophyta</taxon>
        <taxon>Magnoliopsida</taxon>
        <taxon>eudicotyledons</taxon>
        <taxon>Gunneridae</taxon>
        <taxon>Pentapetalae</taxon>
        <taxon>rosids</taxon>
        <taxon>fabids</taxon>
        <taxon>Fagales</taxon>
        <taxon>Betulaceae</taxon>
        <taxon>Carpinus</taxon>
    </lineage>
</organism>
<evidence type="ECO:0000256" key="6">
    <source>
        <dbReference type="ARBA" id="ARBA00023242"/>
    </source>
</evidence>
<accession>A0A5N6R149</accession>
<dbReference type="InterPro" id="IPR016177">
    <property type="entry name" value="DNA-bd_dom_sf"/>
</dbReference>
<dbReference type="GO" id="GO:0003700">
    <property type="term" value="F:DNA-binding transcription factor activity"/>
    <property type="evidence" value="ECO:0007669"/>
    <property type="project" value="InterPro"/>
</dbReference>
<sequence length="227" mass="24645">MANNPPNLRQDDPHHPQVKEDSFSVEVPDPFSATVRFQETMPRPYTARTTKSDGPPPTPVQFPGGSSSGSGGSRTKKYRGVRSRKGKWVSEIREPSKTTRIWLGTYRTPEMAAAAYDVAALALKGPGTVLNLPNSILSFPMPASTSATDIQAAAASAAEAMGRRCSENEVLSCSSSWVGEEEFIDEEALLNMPNFLADMAEGMLVSPPRMESKLLDDSDGDELWSYT</sequence>
<dbReference type="Gene3D" id="3.30.730.10">
    <property type="entry name" value="AP2/ERF domain"/>
    <property type="match status" value="1"/>
</dbReference>
<gene>
    <name evidence="10" type="ORF">FH972_008701</name>
</gene>
<dbReference type="SUPFAM" id="SSF54171">
    <property type="entry name" value="DNA-binding domain"/>
    <property type="match status" value="1"/>
</dbReference>
<evidence type="ECO:0000256" key="7">
    <source>
        <dbReference type="ARBA" id="ARBA00024343"/>
    </source>
</evidence>
<dbReference type="PANTHER" id="PTHR31839">
    <property type="entry name" value="DEHYDRATION-RESPONSIVE ELEMENT-BINDING PROTEIN 1D"/>
    <property type="match status" value="1"/>
</dbReference>